<sequence>MLNEGAPVVPTLPLQTGNQRKSSFFKMGARIEAAFRKHLHRADVDQVGDSVEIYVCHGNVIRYFLCRVLQLSPEGWLRMSIGHCGITWVTIRPNGKSERKKHG</sequence>
<dbReference type="InterPro" id="IPR051021">
    <property type="entry name" value="Mito_Ser/Thr_phosphatase"/>
</dbReference>
<dbReference type="Proteomes" id="UP001163046">
    <property type="component" value="Unassembled WGS sequence"/>
</dbReference>
<dbReference type="SUPFAM" id="SSF53254">
    <property type="entry name" value="Phosphoglycerate mutase-like"/>
    <property type="match status" value="1"/>
</dbReference>
<keyword evidence="3 6" id="KW-0378">Hydrolase</keyword>
<dbReference type="AlphaFoldDB" id="A0A9W9ZT89"/>
<dbReference type="GO" id="GO:0005739">
    <property type="term" value="C:mitochondrion"/>
    <property type="evidence" value="ECO:0007669"/>
    <property type="project" value="TreeGrafter"/>
</dbReference>
<evidence type="ECO:0000256" key="2">
    <source>
        <dbReference type="ARBA" id="ARBA00013081"/>
    </source>
</evidence>
<dbReference type="EC" id="3.1.3.16" evidence="2"/>
<dbReference type="OrthoDB" id="2118094at2759"/>
<dbReference type="Gene3D" id="3.40.50.1240">
    <property type="entry name" value="Phosphoglycerate mutase-like"/>
    <property type="match status" value="1"/>
</dbReference>
<dbReference type="GO" id="GO:0090141">
    <property type="term" value="P:positive regulation of mitochondrial fission"/>
    <property type="evidence" value="ECO:0007669"/>
    <property type="project" value="TreeGrafter"/>
</dbReference>
<keyword evidence="7" id="KW-1185">Reference proteome</keyword>
<accession>A0A9W9ZT89</accession>
<protein>
    <recommendedName>
        <fullName evidence="4">Serine/threonine-protein phosphatase PGAM5, mitochondrial</fullName>
        <ecNumber evidence="2">3.1.3.16</ecNumber>
    </recommendedName>
    <alternativeName>
        <fullName evidence="5">Serine/threonine-protein phosphatase Pgam5, mitochondrial</fullName>
    </alternativeName>
</protein>
<proteinExistence type="inferred from homology"/>
<dbReference type="CDD" id="cd07067">
    <property type="entry name" value="HP_PGM_like"/>
    <property type="match status" value="1"/>
</dbReference>
<dbReference type="GO" id="GO:0004722">
    <property type="term" value="F:protein serine/threonine phosphatase activity"/>
    <property type="evidence" value="ECO:0007669"/>
    <property type="project" value="UniProtKB-EC"/>
</dbReference>
<evidence type="ECO:0000256" key="3">
    <source>
        <dbReference type="ARBA" id="ARBA00022801"/>
    </source>
</evidence>
<gene>
    <name evidence="6" type="primary">PGAM5</name>
    <name evidence="6" type="ORF">OS493_003927</name>
</gene>
<dbReference type="InterPro" id="IPR013078">
    <property type="entry name" value="His_Pase_superF_clade-1"/>
</dbReference>
<evidence type="ECO:0000313" key="7">
    <source>
        <dbReference type="Proteomes" id="UP001163046"/>
    </source>
</evidence>
<evidence type="ECO:0000256" key="1">
    <source>
        <dbReference type="ARBA" id="ARBA00006717"/>
    </source>
</evidence>
<organism evidence="6 7">
    <name type="scientific">Desmophyllum pertusum</name>
    <dbReference type="NCBI Taxonomy" id="174260"/>
    <lineage>
        <taxon>Eukaryota</taxon>
        <taxon>Metazoa</taxon>
        <taxon>Cnidaria</taxon>
        <taxon>Anthozoa</taxon>
        <taxon>Hexacorallia</taxon>
        <taxon>Scleractinia</taxon>
        <taxon>Caryophylliina</taxon>
        <taxon>Caryophylliidae</taxon>
        <taxon>Desmophyllum</taxon>
    </lineage>
</organism>
<dbReference type="EMBL" id="MU825874">
    <property type="protein sequence ID" value="KAJ7386965.1"/>
    <property type="molecule type" value="Genomic_DNA"/>
</dbReference>
<reference evidence="6" key="1">
    <citation type="submission" date="2023-01" db="EMBL/GenBank/DDBJ databases">
        <title>Genome assembly of the deep-sea coral Lophelia pertusa.</title>
        <authorList>
            <person name="Herrera S."/>
            <person name="Cordes E."/>
        </authorList>
    </citation>
    <scope>NUCLEOTIDE SEQUENCE</scope>
    <source>
        <strain evidence="6">USNM1676648</strain>
        <tissue evidence="6">Polyp</tissue>
    </source>
</reference>
<evidence type="ECO:0000256" key="5">
    <source>
        <dbReference type="ARBA" id="ARBA00040722"/>
    </source>
</evidence>
<name>A0A9W9ZT89_9CNID</name>
<evidence type="ECO:0000256" key="4">
    <source>
        <dbReference type="ARBA" id="ARBA00039765"/>
    </source>
</evidence>
<dbReference type="PANTHER" id="PTHR20935:SF0">
    <property type="entry name" value="SERINE_THREONINE-PROTEIN PHOSPHATASE PGAM5, MITOCHONDRIAL"/>
    <property type="match status" value="1"/>
</dbReference>
<dbReference type="InterPro" id="IPR029033">
    <property type="entry name" value="His_PPase_superfam"/>
</dbReference>
<comment type="similarity">
    <text evidence="1">Belongs to the phosphoglycerate mutase family. BPG-dependent PGAM subfamily.</text>
</comment>
<comment type="caution">
    <text evidence="6">The sequence shown here is derived from an EMBL/GenBank/DDBJ whole genome shotgun (WGS) entry which is preliminary data.</text>
</comment>
<dbReference type="Pfam" id="PF00300">
    <property type="entry name" value="His_Phos_1"/>
    <property type="match status" value="1"/>
</dbReference>
<evidence type="ECO:0000313" key="6">
    <source>
        <dbReference type="EMBL" id="KAJ7386965.1"/>
    </source>
</evidence>
<dbReference type="PANTHER" id="PTHR20935">
    <property type="entry name" value="PHOSPHOGLYCERATE MUTASE-RELATED"/>
    <property type="match status" value="1"/>
</dbReference>